<evidence type="ECO:0000313" key="5">
    <source>
        <dbReference type="EMBL" id="GAU99350.1"/>
    </source>
</evidence>
<dbReference type="InterPro" id="IPR023780">
    <property type="entry name" value="Chromo_domain"/>
</dbReference>
<dbReference type="InterPro" id="IPR051219">
    <property type="entry name" value="Heterochromatin_chromo-domain"/>
</dbReference>
<dbReference type="OrthoDB" id="1918685at2759"/>
<dbReference type="PANTHER" id="PTHR22812">
    <property type="entry name" value="CHROMOBOX PROTEIN"/>
    <property type="match status" value="1"/>
</dbReference>
<dbReference type="GO" id="GO:0005634">
    <property type="term" value="C:nucleus"/>
    <property type="evidence" value="ECO:0007669"/>
    <property type="project" value="UniProtKB-SubCell"/>
</dbReference>
<keyword evidence="2" id="KW-0539">Nucleus</keyword>
<organism evidence="5 6">
    <name type="scientific">Ramazzottius varieornatus</name>
    <name type="common">Water bear</name>
    <name type="synonym">Tardigrade</name>
    <dbReference type="NCBI Taxonomy" id="947166"/>
    <lineage>
        <taxon>Eukaryota</taxon>
        <taxon>Metazoa</taxon>
        <taxon>Ecdysozoa</taxon>
        <taxon>Tardigrada</taxon>
        <taxon>Eutardigrada</taxon>
        <taxon>Parachela</taxon>
        <taxon>Hypsibioidea</taxon>
        <taxon>Ramazzottiidae</taxon>
        <taxon>Ramazzottius</taxon>
    </lineage>
</organism>
<dbReference type="SMART" id="SM00298">
    <property type="entry name" value="CHROMO"/>
    <property type="match status" value="1"/>
</dbReference>
<gene>
    <name evidence="5" type="primary">RvY_10368-1</name>
    <name evidence="5" type="synonym">RvY_10368.1</name>
    <name evidence="5" type="ORF">RvY_10368</name>
</gene>
<name>A0A1D1VEL7_RAMVA</name>
<dbReference type="Gene3D" id="2.40.50.40">
    <property type="match status" value="1"/>
</dbReference>
<feature type="region of interest" description="Disordered" evidence="3">
    <location>
        <begin position="149"/>
        <end position="239"/>
    </location>
</feature>
<dbReference type="InterPro" id="IPR023779">
    <property type="entry name" value="Chromodomain_CS"/>
</dbReference>
<feature type="domain" description="Chromo" evidence="4">
    <location>
        <begin position="20"/>
        <end position="79"/>
    </location>
</feature>
<dbReference type="PROSITE" id="PS00598">
    <property type="entry name" value="CHROMO_1"/>
    <property type="match status" value="1"/>
</dbReference>
<comment type="caution">
    <text evidence="5">The sequence shown here is derived from an EMBL/GenBank/DDBJ whole genome shotgun (WGS) entry which is preliminary data.</text>
</comment>
<proteinExistence type="predicted"/>
<evidence type="ECO:0000256" key="3">
    <source>
        <dbReference type="SAM" id="MobiDB-lite"/>
    </source>
</evidence>
<dbReference type="CDD" id="cd00024">
    <property type="entry name" value="CD_CSD"/>
    <property type="match status" value="1"/>
</dbReference>
<evidence type="ECO:0000256" key="2">
    <source>
        <dbReference type="ARBA" id="ARBA00023242"/>
    </source>
</evidence>
<feature type="compositionally biased region" description="Basic and acidic residues" evidence="3">
    <location>
        <begin position="157"/>
        <end position="172"/>
    </location>
</feature>
<feature type="region of interest" description="Disordered" evidence="3">
    <location>
        <begin position="79"/>
        <end position="136"/>
    </location>
</feature>
<dbReference type="SUPFAM" id="SSF54160">
    <property type="entry name" value="Chromo domain-like"/>
    <property type="match status" value="1"/>
</dbReference>
<feature type="compositionally biased region" description="Basic and acidic residues" evidence="3">
    <location>
        <begin position="115"/>
        <end position="124"/>
    </location>
</feature>
<dbReference type="Proteomes" id="UP000186922">
    <property type="component" value="Unassembled WGS sequence"/>
</dbReference>
<sequence length="338" mass="38173">MSKVQETRRKPTSEVDDGDFTVEAIVDERNIGTHKEYCVKWEGFTSEENTWEPMTNLQNCTLIIKAWKSSDKFKELQRERRQRGKKTLAESDSTITQGKRLGIERCSSLPGTSTKVREQRDNAGKRFKGTEQSSSQSLISMVLNGLPAMGRTLSSKSDSHVEKASKASRDSRPNSSAPPSDNKKKASTTSNKGLDSPLLTSLPRKRNSRDNERESPSAPVEPRQVVETDSKETQTPDNPMTRIIPKELLAFEEEIERLRSRAEFAVSVKGRMLPTKKPEDFDPDDALVMVTFKEDGAEEAAIFLQRVVKFVMPLLLIKFYKTHTDGTLNTEVDLENFR</sequence>
<protein>
    <recommendedName>
        <fullName evidence="4">Chromo domain-containing protein</fullName>
    </recommendedName>
</protein>
<dbReference type="EMBL" id="BDGG01000005">
    <property type="protein sequence ID" value="GAU99350.1"/>
    <property type="molecule type" value="Genomic_DNA"/>
</dbReference>
<dbReference type="PROSITE" id="PS50013">
    <property type="entry name" value="CHROMO_2"/>
    <property type="match status" value="1"/>
</dbReference>
<accession>A0A1D1VEL7</accession>
<dbReference type="InterPro" id="IPR000953">
    <property type="entry name" value="Chromo/chromo_shadow_dom"/>
</dbReference>
<evidence type="ECO:0000256" key="1">
    <source>
        <dbReference type="ARBA" id="ARBA00004123"/>
    </source>
</evidence>
<evidence type="ECO:0000259" key="4">
    <source>
        <dbReference type="PROSITE" id="PS50013"/>
    </source>
</evidence>
<dbReference type="InterPro" id="IPR016197">
    <property type="entry name" value="Chromo-like_dom_sf"/>
</dbReference>
<dbReference type="Pfam" id="PF00385">
    <property type="entry name" value="Chromo"/>
    <property type="match status" value="1"/>
</dbReference>
<comment type="subcellular location">
    <subcellularLocation>
        <location evidence="1">Nucleus</location>
    </subcellularLocation>
</comment>
<feature type="compositionally biased region" description="Basic and acidic residues" evidence="3">
    <location>
        <begin position="224"/>
        <end position="234"/>
    </location>
</feature>
<dbReference type="STRING" id="947166.A0A1D1VEL7"/>
<keyword evidence="6" id="KW-1185">Reference proteome</keyword>
<evidence type="ECO:0000313" key="6">
    <source>
        <dbReference type="Proteomes" id="UP000186922"/>
    </source>
</evidence>
<reference evidence="5 6" key="1">
    <citation type="journal article" date="2016" name="Nat. Commun.">
        <title>Extremotolerant tardigrade genome and improved radiotolerance of human cultured cells by tardigrade-unique protein.</title>
        <authorList>
            <person name="Hashimoto T."/>
            <person name="Horikawa D.D."/>
            <person name="Saito Y."/>
            <person name="Kuwahara H."/>
            <person name="Kozuka-Hata H."/>
            <person name="Shin-I T."/>
            <person name="Minakuchi Y."/>
            <person name="Ohishi K."/>
            <person name="Motoyama A."/>
            <person name="Aizu T."/>
            <person name="Enomoto A."/>
            <person name="Kondo K."/>
            <person name="Tanaka S."/>
            <person name="Hara Y."/>
            <person name="Koshikawa S."/>
            <person name="Sagara H."/>
            <person name="Miura T."/>
            <person name="Yokobori S."/>
            <person name="Miyagawa K."/>
            <person name="Suzuki Y."/>
            <person name="Kubo T."/>
            <person name="Oyama M."/>
            <person name="Kohara Y."/>
            <person name="Fujiyama A."/>
            <person name="Arakawa K."/>
            <person name="Katayama T."/>
            <person name="Toyoda A."/>
            <person name="Kunieda T."/>
        </authorList>
    </citation>
    <scope>NUCLEOTIDE SEQUENCE [LARGE SCALE GENOMIC DNA]</scope>
    <source>
        <strain evidence="5 6">YOKOZUNA-1</strain>
    </source>
</reference>
<dbReference type="AlphaFoldDB" id="A0A1D1VEL7"/>